<comment type="caution">
    <text evidence="2">The sequence shown here is derived from an EMBL/GenBank/DDBJ whole genome shotgun (WGS) entry which is preliminary data.</text>
</comment>
<protein>
    <submittedName>
        <fullName evidence="2">Uncharacterized protein</fullName>
    </submittedName>
</protein>
<feature type="coiled-coil region" evidence="1">
    <location>
        <begin position="4"/>
        <end position="38"/>
    </location>
</feature>
<evidence type="ECO:0000313" key="2">
    <source>
        <dbReference type="EMBL" id="KHN76173.1"/>
    </source>
</evidence>
<keyword evidence="1" id="KW-0175">Coiled coil</keyword>
<proteinExistence type="predicted"/>
<accession>A0A0B2V3Q5</accession>
<keyword evidence="3" id="KW-1185">Reference proteome</keyword>
<gene>
    <name evidence="2" type="ORF">Tcan_05175</name>
</gene>
<dbReference type="EMBL" id="JPKZ01002567">
    <property type="protein sequence ID" value="KHN76173.1"/>
    <property type="molecule type" value="Genomic_DNA"/>
</dbReference>
<evidence type="ECO:0000256" key="1">
    <source>
        <dbReference type="SAM" id="Coils"/>
    </source>
</evidence>
<dbReference type="Proteomes" id="UP000031036">
    <property type="component" value="Unassembled WGS sequence"/>
</dbReference>
<organism evidence="2 3">
    <name type="scientific">Toxocara canis</name>
    <name type="common">Canine roundworm</name>
    <dbReference type="NCBI Taxonomy" id="6265"/>
    <lineage>
        <taxon>Eukaryota</taxon>
        <taxon>Metazoa</taxon>
        <taxon>Ecdysozoa</taxon>
        <taxon>Nematoda</taxon>
        <taxon>Chromadorea</taxon>
        <taxon>Rhabditida</taxon>
        <taxon>Spirurina</taxon>
        <taxon>Ascaridomorpha</taxon>
        <taxon>Ascaridoidea</taxon>
        <taxon>Toxocaridae</taxon>
        <taxon>Toxocara</taxon>
    </lineage>
</organism>
<reference evidence="2 3" key="1">
    <citation type="submission" date="2014-11" db="EMBL/GenBank/DDBJ databases">
        <title>Genetic blueprint of the zoonotic pathogen Toxocara canis.</title>
        <authorList>
            <person name="Zhu X.-Q."/>
            <person name="Korhonen P.K."/>
            <person name="Cai H."/>
            <person name="Young N.D."/>
            <person name="Nejsum P."/>
            <person name="von Samson-Himmelstjerna G."/>
            <person name="Boag P.R."/>
            <person name="Tan P."/>
            <person name="Li Q."/>
            <person name="Min J."/>
            <person name="Yang Y."/>
            <person name="Wang X."/>
            <person name="Fang X."/>
            <person name="Hall R.S."/>
            <person name="Hofmann A."/>
            <person name="Sternberg P.W."/>
            <person name="Jex A.R."/>
            <person name="Gasser R.B."/>
        </authorList>
    </citation>
    <scope>NUCLEOTIDE SEQUENCE [LARGE SCALE GENOMIC DNA]</scope>
    <source>
        <strain evidence="2">PN_DK_2014</strain>
    </source>
</reference>
<dbReference type="AlphaFoldDB" id="A0A0B2V3Q5"/>
<sequence length="126" mass="14552">MTSTNAIECEVSRLKEEVAEIERKISELKKHKAVYNAKIYLMEDHLKRSKYGEQRERSLTDSDESLKTSELLDLSFSSTFDSSVFGCSSEWEEESLSDIESDSKKDHKSVKEFRLTISDSDADYKH</sequence>
<evidence type="ECO:0000313" key="3">
    <source>
        <dbReference type="Proteomes" id="UP000031036"/>
    </source>
</evidence>
<name>A0A0B2V3Q5_TOXCA</name>